<gene>
    <name evidence="1" type="ORF">WA026_021754</name>
</gene>
<dbReference type="EMBL" id="JARQZJ010000017">
    <property type="protein sequence ID" value="KAK9873265.1"/>
    <property type="molecule type" value="Genomic_DNA"/>
</dbReference>
<comment type="caution">
    <text evidence="1">The sequence shown here is derived from an EMBL/GenBank/DDBJ whole genome shotgun (WGS) entry which is preliminary data.</text>
</comment>
<dbReference type="Proteomes" id="UP001431783">
    <property type="component" value="Unassembled WGS sequence"/>
</dbReference>
<organism evidence="1 2">
    <name type="scientific">Henosepilachna vigintioctopunctata</name>
    <dbReference type="NCBI Taxonomy" id="420089"/>
    <lineage>
        <taxon>Eukaryota</taxon>
        <taxon>Metazoa</taxon>
        <taxon>Ecdysozoa</taxon>
        <taxon>Arthropoda</taxon>
        <taxon>Hexapoda</taxon>
        <taxon>Insecta</taxon>
        <taxon>Pterygota</taxon>
        <taxon>Neoptera</taxon>
        <taxon>Endopterygota</taxon>
        <taxon>Coleoptera</taxon>
        <taxon>Polyphaga</taxon>
        <taxon>Cucujiformia</taxon>
        <taxon>Coccinelloidea</taxon>
        <taxon>Coccinellidae</taxon>
        <taxon>Epilachninae</taxon>
        <taxon>Epilachnini</taxon>
        <taxon>Henosepilachna</taxon>
    </lineage>
</organism>
<reference evidence="1 2" key="1">
    <citation type="submission" date="2023-03" db="EMBL/GenBank/DDBJ databases">
        <title>Genome insight into feeding habits of ladybird beetles.</title>
        <authorList>
            <person name="Li H.-S."/>
            <person name="Huang Y.-H."/>
            <person name="Pang H."/>
        </authorList>
    </citation>
    <scope>NUCLEOTIDE SEQUENCE [LARGE SCALE GENOMIC DNA]</scope>
    <source>
        <strain evidence="1">SYSU_2023b</strain>
        <tissue evidence="1">Whole body</tissue>
    </source>
</reference>
<sequence length="182" mass="21313">MNPAGAQKLNKDIVGYHFSKYKSVLDRLGIEHKPKSIYNIDGKNCRIFLHHQQEVRQPKRVHQIANEHAESATVCVTLRRELDTARDIYRHRTIKSALTRFKNYLDNFDTSDILELTSRLQQIELLNNVFDDVHMEIDSITGTGKELEIETFENNYLKILSQAQLAHYRSARSTQFWEAYSF</sequence>
<accession>A0AAW1TSF0</accession>
<name>A0AAW1TSF0_9CUCU</name>
<proteinExistence type="predicted"/>
<protein>
    <recommendedName>
        <fullName evidence="3">CHAD domain-containing protein</fullName>
    </recommendedName>
</protein>
<dbReference type="AlphaFoldDB" id="A0AAW1TSF0"/>
<evidence type="ECO:0008006" key="3">
    <source>
        <dbReference type="Google" id="ProtNLM"/>
    </source>
</evidence>
<keyword evidence="2" id="KW-1185">Reference proteome</keyword>
<evidence type="ECO:0000313" key="1">
    <source>
        <dbReference type="EMBL" id="KAK9873265.1"/>
    </source>
</evidence>
<evidence type="ECO:0000313" key="2">
    <source>
        <dbReference type="Proteomes" id="UP001431783"/>
    </source>
</evidence>